<evidence type="ECO:0000313" key="4">
    <source>
        <dbReference type="Proteomes" id="UP000612808"/>
    </source>
</evidence>
<evidence type="ECO:0000259" key="2">
    <source>
        <dbReference type="Pfam" id="PF12697"/>
    </source>
</evidence>
<dbReference type="PANTHER" id="PTHR43798">
    <property type="entry name" value="MONOACYLGLYCEROL LIPASE"/>
    <property type="match status" value="1"/>
</dbReference>
<dbReference type="PRINTS" id="PR00111">
    <property type="entry name" value="ABHYDROLASE"/>
</dbReference>
<evidence type="ECO:0000256" key="1">
    <source>
        <dbReference type="ARBA" id="ARBA00022801"/>
    </source>
</evidence>
<dbReference type="InterPro" id="IPR050266">
    <property type="entry name" value="AB_hydrolase_sf"/>
</dbReference>
<gene>
    <name evidence="3" type="ORF">Aru02nite_72270</name>
</gene>
<feature type="domain" description="AB hydrolase-1" evidence="2">
    <location>
        <begin position="14"/>
        <end position="237"/>
    </location>
</feature>
<dbReference type="PANTHER" id="PTHR43798:SF31">
    <property type="entry name" value="AB HYDROLASE SUPERFAMILY PROTEIN YCLE"/>
    <property type="match status" value="1"/>
</dbReference>
<accession>A0A8J3JK14</accession>
<dbReference type="InterPro" id="IPR000073">
    <property type="entry name" value="AB_hydrolase_1"/>
</dbReference>
<dbReference type="AlphaFoldDB" id="A0A8J3JK14"/>
<protein>
    <submittedName>
        <fullName evidence="3">Alpha/beta hydrolase</fullName>
    </submittedName>
</protein>
<sequence length="248" mass="27200">MTLTHDIAGTGPTVVLLHAGVCDRRMWDPQWQPLIDAGHRVVRCDFRGFGETPAATGPYRDDDDVHDLLDTLGLDRVTLVACSYGALIALLVAARWPDRVTDLVLLSPNRLGHEPGPELRAFGAREDELLEAGDIAGATELNVDMWLGPDADDTARQHVREQQRHAFEVQLAADEYPSPDAPADLARIRARSYLVSGAKDVSDFRQIAAELADLLPDATHVELPWAGHLPTMERPAEATDLILAALRR</sequence>
<dbReference type="InterPro" id="IPR029058">
    <property type="entry name" value="AB_hydrolase_fold"/>
</dbReference>
<dbReference type="Pfam" id="PF12697">
    <property type="entry name" value="Abhydrolase_6"/>
    <property type="match status" value="1"/>
</dbReference>
<proteinExistence type="predicted"/>
<keyword evidence="4" id="KW-1185">Reference proteome</keyword>
<comment type="caution">
    <text evidence="3">The sequence shown here is derived from an EMBL/GenBank/DDBJ whole genome shotgun (WGS) entry which is preliminary data.</text>
</comment>
<evidence type="ECO:0000313" key="3">
    <source>
        <dbReference type="EMBL" id="GID16338.1"/>
    </source>
</evidence>
<dbReference type="SUPFAM" id="SSF53474">
    <property type="entry name" value="alpha/beta-Hydrolases"/>
    <property type="match status" value="1"/>
</dbReference>
<keyword evidence="1 3" id="KW-0378">Hydrolase</keyword>
<dbReference type="EMBL" id="BOMB01000057">
    <property type="protein sequence ID" value="GID16338.1"/>
    <property type="molecule type" value="Genomic_DNA"/>
</dbReference>
<organism evidence="3 4">
    <name type="scientific">Actinocatenispora rupis</name>
    <dbReference type="NCBI Taxonomy" id="519421"/>
    <lineage>
        <taxon>Bacteria</taxon>
        <taxon>Bacillati</taxon>
        <taxon>Actinomycetota</taxon>
        <taxon>Actinomycetes</taxon>
        <taxon>Micromonosporales</taxon>
        <taxon>Micromonosporaceae</taxon>
        <taxon>Actinocatenispora</taxon>
    </lineage>
</organism>
<name>A0A8J3JK14_9ACTN</name>
<dbReference type="RefSeq" id="WP_203665011.1">
    <property type="nucleotide sequence ID" value="NZ_BAAAZM010000001.1"/>
</dbReference>
<dbReference type="GO" id="GO:0016787">
    <property type="term" value="F:hydrolase activity"/>
    <property type="evidence" value="ECO:0007669"/>
    <property type="project" value="UniProtKB-KW"/>
</dbReference>
<reference evidence="3" key="1">
    <citation type="submission" date="2021-01" db="EMBL/GenBank/DDBJ databases">
        <title>Whole genome shotgun sequence of Actinocatenispora rupis NBRC 107355.</title>
        <authorList>
            <person name="Komaki H."/>
            <person name="Tamura T."/>
        </authorList>
    </citation>
    <scope>NUCLEOTIDE SEQUENCE</scope>
    <source>
        <strain evidence="3">NBRC 107355</strain>
    </source>
</reference>
<dbReference type="GO" id="GO:0016020">
    <property type="term" value="C:membrane"/>
    <property type="evidence" value="ECO:0007669"/>
    <property type="project" value="TreeGrafter"/>
</dbReference>
<dbReference type="Gene3D" id="3.40.50.1820">
    <property type="entry name" value="alpha/beta hydrolase"/>
    <property type="match status" value="1"/>
</dbReference>
<dbReference type="Proteomes" id="UP000612808">
    <property type="component" value="Unassembled WGS sequence"/>
</dbReference>